<evidence type="ECO:0000256" key="2">
    <source>
        <dbReference type="ARBA" id="ARBA00022434"/>
    </source>
</evidence>
<keyword evidence="4 9" id="KW-0560">Oxidoreductase</keyword>
<dbReference type="GO" id="GO:0004322">
    <property type="term" value="F:ferroxidase activity"/>
    <property type="evidence" value="ECO:0007669"/>
    <property type="project" value="UniProtKB-EC"/>
</dbReference>
<feature type="binding site" evidence="8">
    <location>
        <position position="63"/>
    </location>
    <ligand>
        <name>Fe cation</name>
        <dbReference type="ChEBI" id="CHEBI:24875"/>
        <label>1</label>
    </ligand>
</feature>
<dbReference type="AlphaFoldDB" id="Q7YW83"/>
<dbReference type="PANTHER" id="PTHR11431:SF75">
    <property type="entry name" value="FERRITIN"/>
    <property type="match status" value="1"/>
</dbReference>
<evidence type="ECO:0000313" key="11">
    <source>
        <dbReference type="EMBL" id="AAQ12076.1"/>
    </source>
</evidence>
<dbReference type="CDD" id="cd01056">
    <property type="entry name" value="Euk_Ferritin"/>
    <property type="match status" value="1"/>
</dbReference>
<evidence type="ECO:0000256" key="7">
    <source>
        <dbReference type="ARBA" id="ARBA00047990"/>
    </source>
</evidence>
<proteinExistence type="evidence at transcript level"/>
<dbReference type="PROSITE" id="PS00540">
    <property type="entry name" value="FERRITIN_1"/>
    <property type="match status" value="1"/>
</dbReference>
<dbReference type="GO" id="GO:0008198">
    <property type="term" value="F:ferrous iron binding"/>
    <property type="evidence" value="ECO:0007669"/>
    <property type="project" value="TreeGrafter"/>
</dbReference>
<dbReference type="InterPro" id="IPR001519">
    <property type="entry name" value="Ferritin"/>
</dbReference>
<comment type="similarity">
    <text evidence="1 9">Belongs to the ferritin family.</text>
</comment>
<dbReference type="EC" id="1.16.3.1" evidence="9"/>
<evidence type="ECO:0000256" key="4">
    <source>
        <dbReference type="ARBA" id="ARBA00023002"/>
    </source>
</evidence>
<name>Q7YW83_PINFU</name>
<reference evidence="11" key="1">
    <citation type="submission" date="2002-09" db="EMBL/GenBank/DDBJ databases">
        <authorList>
            <person name="Zhang R.Q."/>
            <person name="Zhang Y."/>
            <person name="Xie L.P."/>
        </authorList>
    </citation>
    <scope>NUCLEOTIDE SEQUENCE</scope>
</reference>
<feature type="binding site" evidence="8">
    <location>
        <position position="60"/>
    </location>
    <ligand>
        <name>Fe cation</name>
        <dbReference type="ChEBI" id="CHEBI:24875"/>
        <label>1</label>
    </ligand>
</feature>
<dbReference type="PANTHER" id="PTHR11431">
    <property type="entry name" value="FERRITIN"/>
    <property type="match status" value="1"/>
</dbReference>
<dbReference type="PROSITE" id="PS50905">
    <property type="entry name" value="FERRITIN_LIKE"/>
    <property type="match status" value="1"/>
</dbReference>
<feature type="binding site" evidence="8">
    <location>
        <position position="139"/>
    </location>
    <ligand>
        <name>Fe cation</name>
        <dbReference type="ChEBI" id="CHEBI:24875"/>
        <label>1</label>
    </ligand>
</feature>
<keyword evidence="5 8" id="KW-0408">Iron</keyword>
<evidence type="ECO:0000256" key="1">
    <source>
        <dbReference type="ARBA" id="ARBA00007513"/>
    </source>
</evidence>
<comment type="function">
    <text evidence="6">Stores iron in a soluble, non-toxic, readily available form. Important for iron homeostasis. Has ferroxidase activity. Iron is taken up in the ferrous form and deposited as ferric hydroxides after oxidation.</text>
</comment>
<evidence type="ECO:0000256" key="8">
    <source>
        <dbReference type="PIRSR" id="PIRSR601519-1"/>
    </source>
</evidence>
<feature type="binding site" evidence="8">
    <location>
        <position position="105"/>
    </location>
    <ligand>
        <name>Fe cation</name>
        <dbReference type="ChEBI" id="CHEBI:24875"/>
        <label>1</label>
    </ligand>
</feature>
<protein>
    <recommendedName>
        <fullName evidence="9">Ferritin</fullName>
        <ecNumber evidence="9">1.16.3.1</ecNumber>
    </recommendedName>
</protein>
<dbReference type="GO" id="GO:0006879">
    <property type="term" value="P:intracellular iron ion homeostasis"/>
    <property type="evidence" value="ECO:0007669"/>
    <property type="project" value="UniProtKB-KW"/>
</dbReference>
<comment type="catalytic activity">
    <reaction evidence="7 9">
        <text>4 Fe(2+) + O2 + 4 H(+) = 4 Fe(3+) + 2 H2O</text>
        <dbReference type="Rhea" id="RHEA:11148"/>
        <dbReference type="ChEBI" id="CHEBI:15377"/>
        <dbReference type="ChEBI" id="CHEBI:15378"/>
        <dbReference type="ChEBI" id="CHEBI:15379"/>
        <dbReference type="ChEBI" id="CHEBI:29033"/>
        <dbReference type="ChEBI" id="CHEBI:29034"/>
        <dbReference type="EC" id="1.16.3.1"/>
    </reaction>
</comment>
<dbReference type="EMBL" id="AF547223">
    <property type="protein sequence ID" value="AAQ12076.1"/>
    <property type="molecule type" value="mRNA"/>
</dbReference>
<dbReference type="FunFam" id="1.20.1260.10:FF:000002">
    <property type="entry name" value="Ferritin, mitochondrial"/>
    <property type="match status" value="1"/>
</dbReference>
<dbReference type="Gene3D" id="1.20.1260.10">
    <property type="match status" value="1"/>
</dbReference>
<comment type="function">
    <text evidence="9">Stores iron in a soluble, non-toxic, readily available form. Important for iron homeostasis. Iron is taken up in the ferrous form and deposited as ferric hydroxides after oxidation.</text>
</comment>
<keyword evidence="2 9" id="KW-0409">Iron storage</keyword>
<dbReference type="SUPFAM" id="SSF47240">
    <property type="entry name" value="Ferritin-like"/>
    <property type="match status" value="1"/>
</dbReference>
<accession>Q7YW83</accession>
<evidence type="ECO:0000259" key="10">
    <source>
        <dbReference type="PROSITE" id="PS50905"/>
    </source>
</evidence>
<sequence>MALSQPRQNFHVESEAGINRQINMELYASYTYQSMSFYFDRDDVALPGFAKFFKHSSDEEREHAEKLMKYQNKRGGRIVLQDIKKPDRDDWGTGLESMQVALQLEKSVNQSLLDLHKVADTHGDAQMMDFIESEYLEEQVNAIKEISDHITQLKRVGPGLGEYQYELKLQSSELRGSGPSLPTGPHCYGKCYPIVIGLLLVKIHYC</sequence>
<dbReference type="InterPro" id="IPR009040">
    <property type="entry name" value="Ferritin-like_diiron"/>
</dbReference>
<dbReference type="InterPro" id="IPR012347">
    <property type="entry name" value="Ferritin-like"/>
</dbReference>
<dbReference type="GO" id="GO:0006826">
    <property type="term" value="P:iron ion transport"/>
    <property type="evidence" value="ECO:0007669"/>
    <property type="project" value="InterPro"/>
</dbReference>
<dbReference type="Pfam" id="PF00210">
    <property type="entry name" value="Ferritin"/>
    <property type="match status" value="1"/>
</dbReference>
<feature type="domain" description="Ferritin-like diiron" evidence="10">
    <location>
        <begin position="8"/>
        <end position="157"/>
    </location>
</feature>
<feature type="binding site" evidence="8">
    <location>
        <position position="25"/>
    </location>
    <ligand>
        <name>Fe cation</name>
        <dbReference type="ChEBI" id="CHEBI:24875"/>
        <label>1</label>
    </ligand>
</feature>
<dbReference type="InterPro" id="IPR008331">
    <property type="entry name" value="Ferritin_DPS_dom"/>
</dbReference>
<dbReference type="InterPro" id="IPR009078">
    <property type="entry name" value="Ferritin-like_SF"/>
</dbReference>
<dbReference type="GO" id="GO:0005737">
    <property type="term" value="C:cytoplasm"/>
    <property type="evidence" value="ECO:0007669"/>
    <property type="project" value="TreeGrafter"/>
</dbReference>
<evidence type="ECO:0000256" key="5">
    <source>
        <dbReference type="ARBA" id="ARBA00023004"/>
    </source>
</evidence>
<keyword evidence="3 8" id="KW-0479">Metal-binding</keyword>
<evidence type="ECO:0000256" key="6">
    <source>
        <dbReference type="ARBA" id="ARBA00025111"/>
    </source>
</evidence>
<evidence type="ECO:0000256" key="3">
    <source>
        <dbReference type="ARBA" id="ARBA00022723"/>
    </source>
</evidence>
<organism evidence="11">
    <name type="scientific">Pinctada fucata</name>
    <name type="common">Akoya pearl oyster</name>
    <name type="synonym">Pinctada imbricata fucata</name>
    <dbReference type="NCBI Taxonomy" id="50426"/>
    <lineage>
        <taxon>Eukaryota</taxon>
        <taxon>Metazoa</taxon>
        <taxon>Spiralia</taxon>
        <taxon>Lophotrochozoa</taxon>
        <taxon>Mollusca</taxon>
        <taxon>Bivalvia</taxon>
        <taxon>Autobranchia</taxon>
        <taxon>Pteriomorphia</taxon>
        <taxon>Pterioida</taxon>
        <taxon>Pterioidea</taxon>
        <taxon>Pteriidae</taxon>
        <taxon>Pinctada</taxon>
    </lineage>
</organism>
<dbReference type="InterPro" id="IPR014034">
    <property type="entry name" value="Ferritin_CS"/>
</dbReference>
<dbReference type="GO" id="GO:0008199">
    <property type="term" value="F:ferric iron binding"/>
    <property type="evidence" value="ECO:0007669"/>
    <property type="project" value="InterPro"/>
</dbReference>
<reference evidence="11" key="2">
    <citation type="journal article" date="2003" name="Comp. Biochem. Physiol. B, Biochem. Mol. Biol.">
        <title>A novel ferritin subunit involved in shell formation from the pearl oyster (Pinctada fucata).</title>
        <authorList>
            <person name="Zhang Y."/>
            <person name="Meng Q."/>
            <person name="Jiang T."/>
            <person name="Wang H."/>
            <person name="Xie L."/>
            <person name="Zhang R."/>
        </authorList>
    </citation>
    <scope>NUCLEOTIDE SEQUENCE</scope>
</reference>
<evidence type="ECO:0000256" key="9">
    <source>
        <dbReference type="RuleBase" id="RU361145"/>
    </source>
</evidence>